<evidence type="ECO:0000313" key="7">
    <source>
        <dbReference type="EMBL" id="CAA2972116.1"/>
    </source>
</evidence>
<evidence type="ECO:0000256" key="4">
    <source>
        <dbReference type="RuleBase" id="RU363097"/>
    </source>
</evidence>
<dbReference type="GO" id="GO:0035336">
    <property type="term" value="P:long-chain fatty-acyl-CoA metabolic process"/>
    <property type="evidence" value="ECO:0007669"/>
    <property type="project" value="TreeGrafter"/>
</dbReference>
<feature type="domain" description="Fatty acyl-CoA reductase C-terminal" evidence="5">
    <location>
        <begin position="534"/>
        <end position="605"/>
    </location>
</feature>
<evidence type="ECO:0000256" key="3">
    <source>
        <dbReference type="ARBA" id="ARBA00023098"/>
    </source>
</evidence>
<keyword evidence="2 4" id="KW-0444">Lipid biosynthesis</keyword>
<feature type="domain" description="Thioester reductase (TE)" evidence="6">
    <location>
        <begin position="128"/>
        <end position="434"/>
    </location>
</feature>
<dbReference type="GO" id="GO:1903175">
    <property type="term" value="P:fatty alcohol biosynthetic process"/>
    <property type="evidence" value="ECO:0007669"/>
    <property type="project" value="EnsemblPlants"/>
</dbReference>
<dbReference type="Gene3D" id="3.40.50.720">
    <property type="entry name" value="NAD(P)-binding Rossmann-like Domain"/>
    <property type="match status" value="1"/>
</dbReference>
<dbReference type="InterPro" id="IPR026055">
    <property type="entry name" value="FAR"/>
</dbReference>
<accession>A0A8S0R1S5</accession>
<protein>
    <recommendedName>
        <fullName evidence="4">Fatty acyl-CoA reductase</fullName>
        <ecNumber evidence="4">1.2.1.84</ecNumber>
    </recommendedName>
</protein>
<reference evidence="7 8" key="1">
    <citation type="submission" date="2019-12" db="EMBL/GenBank/DDBJ databases">
        <authorList>
            <person name="Alioto T."/>
            <person name="Alioto T."/>
            <person name="Gomez Garrido J."/>
        </authorList>
    </citation>
    <scope>NUCLEOTIDE SEQUENCE [LARGE SCALE GENOMIC DNA]</scope>
</reference>
<dbReference type="AlphaFoldDB" id="A0A8S0R1S5"/>
<gene>
    <name evidence="7" type="ORF">OLEA9_A076130</name>
</gene>
<dbReference type="GO" id="GO:0009556">
    <property type="term" value="P:microsporogenesis"/>
    <property type="evidence" value="ECO:0007669"/>
    <property type="project" value="EnsemblPlants"/>
</dbReference>
<dbReference type="InterPro" id="IPR013120">
    <property type="entry name" value="FAR_NAD-bd"/>
</dbReference>
<dbReference type="EC" id="1.2.1.84" evidence="4"/>
<keyword evidence="4" id="KW-0560">Oxidoreductase</keyword>
<dbReference type="GO" id="GO:0102965">
    <property type="term" value="F:alcohol-forming long-chain fatty acyl-CoA reductase activity"/>
    <property type="evidence" value="ECO:0007669"/>
    <property type="project" value="UniProtKB-EC"/>
</dbReference>
<name>A0A8S0R1S5_OLEEU</name>
<comment type="caution">
    <text evidence="7">The sequence shown here is derived from an EMBL/GenBank/DDBJ whole genome shotgun (WGS) entry which is preliminary data.</text>
</comment>
<keyword evidence="8" id="KW-1185">Reference proteome</keyword>
<dbReference type="PANTHER" id="PTHR11011:SF45">
    <property type="entry name" value="FATTY ACYL-COA REDUCTASE CG8306-RELATED"/>
    <property type="match status" value="1"/>
</dbReference>
<dbReference type="GO" id="GO:0010345">
    <property type="term" value="P:suberin biosynthetic process"/>
    <property type="evidence" value="ECO:0007669"/>
    <property type="project" value="TreeGrafter"/>
</dbReference>
<dbReference type="SUPFAM" id="SSF51735">
    <property type="entry name" value="NAD(P)-binding Rossmann-fold domains"/>
    <property type="match status" value="1"/>
</dbReference>
<dbReference type="GO" id="GO:0009635">
    <property type="term" value="P:response to herbicide"/>
    <property type="evidence" value="ECO:0007669"/>
    <property type="project" value="EnsemblPlants"/>
</dbReference>
<dbReference type="GO" id="GO:0010584">
    <property type="term" value="P:pollen exine formation"/>
    <property type="evidence" value="ECO:0007669"/>
    <property type="project" value="EnsemblPlants"/>
</dbReference>
<comment type="similarity">
    <text evidence="1 4">Belongs to the fatty acyl-CoA reductase family.</text>
</comment>
<evidence type="ECO:0000259" key="6">
    <source>
        <dbReference type="Pfam" id="PF07993"/>
    </source>
</evidence>
<dbReference type="Pfam" id="PF03015">
    <property type="entry name" value="Sterile"/>
    <property type="match status" value="1"/>
</dbReference>
<proteinExistence type="inferred from homology"/>
<keyword evidence="4" id="KW-0521">NADP</keyword>
<dbReference type="PANTHER" id="PTHR11011">
    <property type="entry name" value="MALE STERILITY PROTEIN 2-RELATED"/>
    <property type="match status" value="1"/>
</dbReference>
<dbReference type="GO" id="GO:0009507">
    <property type="term" value="C:chloroplast"/>
    <property type="evidence" value="ECO:0007669"/>
    <property type="project" value="EnsemblPlants"/>
</dbReference>
<dbReference type="InterPro" id="IPR036291">
    <property type="entry name" value="NAD(P)-bd_dom_sf"/>
</dbReference>
<evidence type="ECO:0000256" key="1">
    <source>
        <dbReference type="ARBA" id="ARBA00005928"/>
    </source>
</evidence>
<dbReference type="Proteomes" id="UP000594638">
    <property type="component" value="Unassembled WGS sequence"/>
</dbReference>
<evidence type="ECO:0000313" key="8">
    <source>
        <dbReference type="Proteomes" id="UP000594638"/>
    </source>
</evidence>
<evidence type="ECO:0000256" key="2">
    <source>
        <dbReference type="ARBA" id="ARBA00022516"/>
    </source>
</evidence>
<dbReference type="CDD" id="cd09071">
    <property type="entry name" value="FAR_C"/>
    <property type="match status" value="1"/>
</dbReference>
<organism evidence="7 8">
    <name type="scientific">Olea europaea subsp. europaea</name>
    <dbReference type="NCBI Taxonomy" id="158383"/>
    <lineage>
        <taxon>Eukaryota</taxon>
        <taxon>Viridiplantae</taxon>
        <taxon>Streptophyta</taxon>
        <taxon>Embryophyta</taxon>
        <taxon>Tracheophyta</taxon>
        <taxon>Spermatophyta</taxon>
        <taxon>Magnoliopsida</taxon>
        <taxon>eudicotyledons</taxon>
        <taxon>Gunneridae</taxon>
        <taxon>Pentapetalae</taxon>
        <taxon>asterids</taxon>
        <taxon>lamiids</taxon>
        <taxon>Lamiales</taxon>
        <taxon>Oleaceae</taxon>
        <taxon>Oleeae</taxon>
        <taxon>Olea</taxon>
    </lineage>
</organism>
<comment type="catalytic activity">
    <reaction evidence="4">
        <text>a long-chain fatty acyl-CoA + 2 NADPH + 2 H(+) = a long-chain primary fatty alcohol + 2 NADP(+) + CoA</text>
        <dbReference type="Rhea" id="RHEA:52716"/>
        <dbReference type="ChEBI" id="CHEBI:15378"/>
        <dbReference type="ChEBI" id="CHEBI:57287"/>
        <dbReference type="ChEBI" id="CHEBI:57783"/>
        <dbReference type="ChEBI" id="CHEBI:58349"/>
        <dbReference type="ChEBI" id="CHEBI:77396"/>
        <dbReference type="ChEBI" id="CHEBI:83139"/>
        <dbReference type="EC" id="1.2.1.84"/>
    </reaction>
</comment>
<sequence length="607" mass="67446">MDALSLNSISVASKRVVKVADKNKQLLKNKQKIAYCHQGGGHHALKSGGMSSVLIEKSMVISTDDGRGLMDSGNAVLAPNGNCQDATDIAVKDLVPYGGGSSTLVDRHDNHDNFIGIVKFLRGKSLLITGATGFLGKVLIEKILRTAPDVHNIFVLIKAKNNEAAMERLKNEIINAELFKCLKETYGKSYQAFMLSKLVPVLGNVSEFNLGFDGDIADMMGKEVDIIINSAANTTFDERYDIALDINTGGPTRLMSFAKQCKKLKLFVQVSTAYVNGQRKGRVMEKPFCLGDSIAMERVLLGNQQRSLPMLQVEDEIKLVLESKQALEDNVLVQKMKELGLERANKFGWQDTYVFTKAMGEMMIDSMRGDIPVVIIRPSVIESTYKEPFPGWMEGSRMMDPIILYYGKGQLTGFLVDPNGVLDVVPADMVVNATLAAMAKHGAAGKSESNIYQIASSVVNPLVFKDLARLLYEHFNSSPFTDSSGSPIRVPSMKLFSSMEDFSSHLWREALKRSGLGALANLDGKLSQKLESICRKSVEQAKYLANIYEPYTFYGGRFDNSNTKRLMGYMSKEERHQFGFDVENIDWKDYISNVHIPGLRRYVTKRR</sequence>
<dbReference type="Pfam" id="PF07993">
    <property type="entry name" value="NAD_binding_4"/>
    <property type="match status" value="1"/>
</dbReference>
<evidence type="ECO:0000259" key="5">
    <source>
        <dbReference type="Pfam" id="PF03015"/>
    </source>
</evidence>
<dbReference type="CDD" id="cd05236">
    <property type="entry name" value="FAR-N_SDR_e"/>
    <property type="match status" value="1"/>
</dbReference>
<keyword evidence="3 4" id="KW-0443">Lipid metabolism</keyword>
<dbReference type="InterPro" id="IPR033640">
    <property type="entry name" value="FAR_C"/>
</dbReference>
<dbReference type="OrthoDB" id="429813at2759"/>
<dbReference type="Gramene" id="OE9A076130T1">
    <property type="protein sequence ID" value="OE9A076130C1"/>
    <property type="gene ID" value="OE9A076130"/>
</dbReference>
<dbReference type="EMBL" id="CACTIH010002039">
    <property type="protein sequence ID" value="CAA2972116.1"/>
    <property type="molecule type" value="Genomic_DNA"/>
</dbReference>
<comment type="function">
    <text evidence="4">Catalyzes the reduction of fatty acyl-CoA to fatty alcohols.</text>
</comment>
<dbReference type="GO" id="GO:0080019">
    <property type="term" value="F:alcohol-forming very long-chain fatty acyl-CoA reductase activity"/>
    <property type="evidence" value="ECO:0007669"/>
    <property type="project" value="EnsemblPlants"/>
</dbReference>